<accession>A0A7U6GKB3</accession>
<dbReference type="AlphaFoldDB" id="A0A7U6GKB3"/>
<name>A0A7U6GKB3_9GAMM</name>
<protein>
    <recommendedName>
        <fullName evidence="1">Methyltransferase domain-containing protein</fullName>
    </recommendedName>
</protein>
<dbReference type="InterPro" id="IPR041698">
    <property type="entry name" value="Methyltransf_25"/>
</dbReference>
<sequence length="327" mass="36867">MAERLDAQQWGDWWTKHNLTSFHGHFQNNYDGPLRQFWESRFATLPEGAAILDLATGNGALALLAEEYSQEHQKHFRVTGIDYAGIQPHALQGRHPLLGRIRFLGETTMEATGLEDASQDMIMSQFGFEYGNMPATTREIRRLLKPGGCFHAMIHHQNSAVLAQAREALAQIKRCEKSAVAETASALVALQARLAKEGKLSENDQQAARQLHQSLGESLEKLNRYTRQLKDPSHVRMFTQSIMVLFDRRNAGRITPSQRLQAIQRLMAENENYRQRMKDLRSAAYGEGDFLALKKSLQQQGFSSPSIASQEYAGRHFCHAVSTCLGQ</sequence>
<evidence type="ECO:0000313" key="2">
    <source>
        <dbReference type="EMBL" id="BAO45242.1"/>
    </source>
</evidence>
<dbReference type="OrthoDB" id="5974463at2"/>
<dbReference type="Gene3D" id="3.40.50.150">
    <property type="entry name" value="Vaccinia Virus protein VP39"/>
    <property type="match status" value="1"/>
</dbReference>
<dbReference type="EMBL" id="AP012273">
    <property type="protein sequence ID" value="BAO45242.1"/>
    <property type="molecule type" value="Genomic_DNA"/>
</dbReference>
<feature type="domain" description="Methyltransferase" evidence="1">
    <location>
        <begin position="51"/>
        <end position="148"/>
    </location>
</feature>
<dbReference type="Pfam" id="PF13649">
    <property type="entry name" value="Methyltransf_25"/>
    <property type="match status" value="1"/>
</dbReference>
<dbReference type="CDD" id="cd02440">
    <property type="entry name" value="AdoMet_MTases"/>
    <property type="match status" value="1"/>
</dbReference>
<dbReference type="SUPFAM" id="SSF53335">
    <property type="entry name" value="S-adenosyl-L-methionine-dependent methyltransferases"/>
    <property type="match status" value="1"/>
</dbReference>
<evidence type="ECO:0000259" key="1">
    <source>
        <dbReference type="Pfam" id="PF13649"/>
    </source>
</evidence>
<keyword evidence="3" id="KW-1185">Reference proteome</keyword>
<dbReference type="RefSeq" id="WP_041068656.1">
    <property type="nucleotide sequence ID" value="NZ_AP012273.1"/>
</dbReference>
<dbReference type="Proteomes" id="UP000031631">
    <property type="component" value="Chromosome"/>
</dbReference>
<evidence type="ECO:0000313" key="3">
    <source>
        <dbReference type="Proteomes" id="UP000031631"/>
    </source>
</evidence>
<organism evidence="2 3">
    <name type="scientific">Thiolapillus brandeum</name>
    <dbReference type="NCBI Taxonomy" id="1076588"/>
    <lineage>
        <taxon>Bacteria</taxon>
        <taxon>Pseudomonadati</taxon>
        <taxon>Pseudomonadota</taxon>
        <taxon>Gammaproteobacteria</taxon>
        <taxon>Chromatiales</taxon>
        <taxon>Sedimenticolaceae</taxon>
        <taxon>Thiolapillus</taxon>
    </lineage>
</organism>
<gene>
    <name evidence="2" type="ORF">TBH_C2332</name>
</gene>
<reference evidence="2 3" key="1">
    <citation type="journal article" date="2014" name="PLoS ONE">
        <title>Physiological and genomic features of a novel sulfur-oxidizing gammaproteobacterium belonging to a previously uncultivated symbiotic lineage isolated from a hydrothermal vent.</title>
        <authorList>
            <person name="Nunoura T."/>
            <person name="Takaki Y."/>
            <person name="Kazama H."/>
            <person name="Kakuta J."/>
            <person name="Shimamura S."/>
            <person name="Makita H."/>
            <person name="Hirai M."/>
            <person name="Miyazaki M."/>
            <person name="Takai K."/>
        </authorList>
    </citation>
    <scope>NUCLEOTIDE SEQUENCE [LARGE SCALE GENOMIC DNA]</scope>
    <source>
        <strain evidence="2 3">Hiromi1</strain>
    </source>
</reference>
<dbReference type="InterPro" id="IPR029063">
    <property type="entry name" value="SAM-dependent_MTases_sf"/>
</dbReference>
<dbReference type="KEGG" id="tbn:TBH_C2332"/>
<proteinExistence type="predicted"/>